<reference evidence="3 4" key="1">
    <citation type="submission" date="2014-09" db="EMBL/GenBank/DDBJ databases">
        <title>High-quality draft genome sequence of Kocuria marina SO9-6, an actinobacterium isolated from a copper mine.</title>
        <authorList>
            <person name="Castro D.B."/>
            <person name="Pereira L.B."/>
            <person name="Silva M.V."/>
            <person name="Silva B.P."/>
            <person name="Zanardi B.R."/>
            <person name="Carlos C."/>
            <person name="Belgini D.R."/>
            <person name="Limache E.G."/>
            <person name="Lacerda G.V."/>
            <person name="Nery M.B."/>
            <person name="Gomes M.B."/>
            <person name="Souza S."/>
            <person name="Silva T.M."/>
            <person name="Rodrigues V.D."/>
            <person name="Paulino L.C."/>
            <person name="Vicentini R."/>
            <person name="Ferraz L.F."/>
            <person name="Ottoboni L.M."/>
        </authorList>
    </citation>
    <scope>NUCLEOTIDE SEQUENCE [LARGE SCALE GENOMIC DNA]</scope>
    <source>
        <strain evidence="3 4">SO9-6</strain>
    </source>
</reference>
<feature type="compositionally biased region" description="Low complexity" evidence="1">
    <location>
        <begin position="120"/>
        <end position="133"/>
    </location>
</feature>
<keyword evidence="2" id="KW-0812">Transmembrane</keyword>
<evidence type="ECO:0000313" key="3">
    <source>
        <dbReference type="EMBL" id="KHE73946.1"/>
    </source>
</evidence>
<dbReference type="Proteomes" id="UP000030664">
    <property type="component" value="Unassembled WGS sequence"/>
</dbReference>
<dbReference type="AlphaFoldDB" id="A0A0B0D7N8"/>
<dbReference type="STRING" id="223184.AS25_09160"/>
<dbReference type="RefSeq" id="WP_035964551.1">
    <property type="nucleotide sequence ID" value="NZ_JAQDQP010000002.1"/>
</dbReference>
<name>A0A0B0D7N8_9MICC</name>
<evidence type="ECO:0000256" key="2">
    <source>
        <dbReference type="SAM" id="Phobius"/>
    </source>
</evidence>
<keyword evidence="2" id="KW-0472">Membrane</keyword>
<evidence type="ECO:0000313" key="4">
    <source>
        <dbReference type="Proteomes" id="UP000030664"/>
    </source>
</evidence>
<keyword evidence="2" id="KW-1133">Transmembrane helix</keyword>
<proteinExistence type="predicted"/>
<dbReference type="eggNOG" id="ENOG502ZA6X">
    <property type="taxonomic scope" value="Bacteria"/>
</dbReference>
<feature type="region of interest" description="Disordered" evidence="1">
    <location>
        <begin position="120"/>
        <end position="160"/>
    </location>
</feature>
<feature type="compositionally biased region" description="Low complexity" evidence="1">
    <location>
        <begin position="145"/>
        <end position="160"/>
    </location>
</feature>
<dbReference type="EMBL" id="JROM01000041">
    <property type="protein sequence ID" value="KHE73946.1"/>
    <property type="molecule type" value="Genomic_DNA"/>
</dbReference>
<sequence>MSAAPRTALIVHADAPQLPFIATALGTRFTALARNGWSVVLVPDELDPGALAAAADPDAMAVLITSDGESRSLRIYPPVNSLNDRESWSAQFARIADDSTLRWEPAESATDLALEALRGQASPAPTAQPATEAPETHGVAESHGASDTGSAAGADDAASSPAAGAAEARMLTAVEFIASLTDLDAAATARLENYARTPSSGLLLESVLQLLGLPTVAAKLVESQRELHDVDGVSDFEPRPLGLSMLDAASVEPSGGDVLSRIQRAYVRRPGLLLAIGGAEIALGAGLAGLAARGGRRAAVLGSASAALFTDAALQAALWASVRARKNR</sequence>
<protein>
    <submittedName>
        <fullName evidence="3">Uncharacterized protein</fullName>
    </submittedName>
</protein>
<feature type="transmembrane region" description="Helical" evidence="2">
    <location>
        <begin position="271"/>
        <end position="292"/>
    </location>
</feature>
<comment type="caution">
    <text evidence="3">The sequence shown here is derived from an EMBL/GenBank/DDBJ whole genome shotgun (WGS) entry which is preliminary data.</text>
</comment>
<organism evidence="3 4">
    <name type="scientific">Kocuria marina</name>
    <dbReference type="NCBI Taxonomy" id="223184"/>
    <lineage>
        <taxon>Bacteria</taxon>
        <taxon>Bacillati</taxon>
        <taxon>Actinomycetota</taxon>
        <taxon>Actinomycetes</taxon>
        <taxon>Micrococcales</taxon>
        <taxon>Micrococcaceae</taxon>
        <taxon>Kocuria</taxon>
    </lineage>
</organism>
<gene>
    <name evidence="3" type="ORF">AS25_09160</name>
</gene>
<feature type="transmembrane region" description="Helical" evidence="2">
    <location>
        <begin position="298"/>
        <end position="322"/>
    </location>
</feature>
<evidence type="ECO:0000256" key="1">
    <source>
        <dbReference type="SAM" id="MobiDB-lite"/>
    </source>
</evidence>
<accession>A0A0B0D7N8</accession>